<dbReference type="SUPFAM" id="SSF48452">
    <property type="entry name" value="TPR-like"/>
    <property type="match status" value="1"/>
</dbReference>
<dbReference type="AlphaFoldDB" id="A0A844YXN6"/>
<dbReference type="InterPro" id="IPR019734">
    <property type="entry name" value="TPR_rpt"/>
</dbReference>
<evidence type="ECO:0000256" key="6">
    <source>
        <dbReference type="ARBA" id="ARBA00022737"/>
    </source>
</evidence>
<dbReference type="Gene3D" id="3.40.50.11380">
    <property type="match status" value="1"/>
</dbReference>
<dbReference type="RefSeq" id="WP_160773032.1">
    <property type="nucleotide sequence ID" value="NZ_WTYV01000007.1"/>
</dbReference>
<evidence type="ECO:0000256" key="7">
    <source>
        <dbReference type="ARBA" id="ARBA00022803"/>
    </source>
</evidence>
<keyword evidence="5" id="KW-0808">Transferase</keyword>
<evidence type="ECO:0000313" key="10">
    <source>
        <dbReference type="EMBL" id="MXO73105.1"/>
    </source>
</evidence>
<comment type="caution">
    <text evidence="10">The sequence shown here is derived from an EMBL/GenBank/DDBJ whole genome shotgun (WGS) entry which is preliminary data.</text>
</comment>
<dbReference type="PANTHER" id="PTHR44998:SF1">
    <property type="entry name" value="UDP-N-ACETYLGLUCOSAMINE--PEPTIDE N-ACETYLGLUCOSAMINYLTRANSFERASE 110 KDA SUBUNIT"/>
    <property type="match status" value="1"/>
</dbReference>
<dbReference type="InterPro" id="IPR011990">
    <property type="entry name" value="TPR-like_helical_dom_sf"/>
</dbReference>
<comment type="pathway">
    <text evidence="1">Protein modification; protein glycosylation.</text>
</comment>
<dbReference type="GO" id="GO:0097363">
    <property type="term" value="F:protein O-acetylglucosaminyltransferase activity"/>
    <property type="evidence" value="ECO:0007669"/>
    <property type="project" value="UniProtKB-EC"/>
</dbReference>
<dbReference type="InterPro" id="IPR029489">
    <property type="entry name" value="OGT/SEC/SPY_C"/>
</dbReference>
<keyword evidence="7 8" id="KW-0802">TPR repeat</keyword>
<dbReference type="OrthoDB" id="146908at2"/>
<feature type="repeat" description="TPR" evidence="8">
    <location>
        <begin position="114"/>
        <end position="147"/>
    </location>
</feature>
<protein>
    <recommendedName>
        <fullName evidence="3">protein O-GlcNAc transferase</fullName>
        <ecNumber evidence="3">2.4.1.255</ecNumber>
    </recommendedName>
</protein>
<dbReference type="Gene3D" id="3.40.50.2000">
    <property type="entry name" value="Glycogen Phosphorylase B"/>
    <property type="match status" value="1"/>
</dbReference>
<feature type="repeat" description="TPR" evidence="8">
    <location>
        <begin position="80"/>
        <end position="113"/>
    </location>
</feature>
<evidence type="ECO:0000256" key="1">
    <source>
        <dbReference type="ARBA" id="ARBA00004922"/>
    </source>
</evidence>
<evidence type="ECO:0000256" key="5">
    <source>
        <dbReference type="ARBA" id="ARBA00022679"/>
    </source>
</evidence>
<keyword evidence="4" id="KW-0328">Glycosyltransferase</keyword>
<dbReference type="EMBL" id="WTYV01000007">
    <property type="protein sequence ID" value="MXO73105.1"/>
    <property type="molecule type" value="Genomic_DNA"/>
</dbReference>
<reference evidence="10 11" key="1">
    <citation type="submission" date="2019-12" db="EMBL/GenBank/DDBJ databases">
        <title>Genomic-based taxomic classification of the family Erythrobacteraceae.</title>
        <authorList>
            <person name="Xu L."/>
        </authorList>
    </citation>
    <scope>NUCLEOTIDE SEQUENCE [LARGE SCALE GENOMIC DNA]</scope>
    <source>
        <strain evidence="10 11">M0322</strain>
    </source>
</reference>
<feature type="repeat" description="TPR" evidence="8">
    <location>
        <begin position="148"/>
        <end position="181"/>
    </location>
</feature>
<dbReference type="PROSITE" id="PS50005">
    <property type="entry name" value="TPR"/>
    <property type="match status" value="4"/>
</dbReference>
<dbReference type="Pfam" id="PF13432">
    <property type="entry name" value="TPR_16"/>
    <property type="match status" value="1"/>
</dbReference>
<dbReference type="EC" id="2.4.1.255" evidence="3"/>
<dbReference type="Gene3D" id="1.25.40.10">
    <property type="entry name" value="Tetratricopeptide repeat domain"/>
    <property type="match status" value="3"/>
</dbReference>
<feature type="domain" description="O-GlcNAc transferase C-terminal" evidence="9">
    <location>
        <begin position="254"/>
        <end position="407"/>
    </location>
</feature>
<name>A0A844YXN6_9SPHN</name>
<accession>A0A844YXN6</accession>
<evidence type="ECO:0000259" key="9">
    <source>
        <dbReference type="Pfam" id="PF13844"/>
    </source>
</evidence>
<sequence>MSTDDENHDLDINSLYKKACHLKESGSCDDAKVLFETVLLRKPDCWEAYFHIGCILFGENDFQEAARSFKKSIAINRFFYFSYANLGLCFARLNRHTDAIAMYCAAIAIQPESYSAYFNLALTYSEMGKTEEAISTLKRAIMIDSGAAEAMFNLANVLVSAGRLEEAIVNYRQALTLKPDLPGGYGQLIHAKMLICDWSDFQEIKHSIFEGLENGNSTCAPFVALSLTDSIHLQRAASSAWAHRNYPVTAPAQPKREPSKDGRIRVGYYSMDYRDHPVSTLVSGLIEAHDRAKFEIFAFSYGSQTGGPMRQRMENAFDHFLDVKDMSDWEIQAKSRELGIDIAVDLAGYTTRSRPGIMALRPAPIQVSFLGFVGPQGVDYIDYLISDPVIVPEEFRELYSEKIVYLPCFQPNDGSRVISDRTFDRIEFGLSDKDFVFCCFNHSYKFSPDVFSAWMEILHSCPQGKLLLLASNSATEANLRREAAARGVHPDRLVFAGRVPPADYLARFRMADLFLDTLPYNSGTTASDALWAGLPVLTCAGEAYASRMAASLLTAIGASELITENLEDYTKKAIMLSQNMSEIARLRSKIENSRKLRGVYDIKFFTTGLEEAYQKMWSLKANSRNPEHISIIRNRKGPKKR</sequence>
<evidence type="ECO:0000256" key="8">
    <source>
        <dbReference type="PROSITE-ProRule" id="PRU00339"/>
    </source>
</evidence>
<evidence type="ECO:0000313" key="11">
    <source>
        <dbReference type="Proteomes" id="UP000466966"/>
    </source>
</evidence>
<comment type="similarity">
    <text evidence="2">Belongs to the glycosyltransferase 41 family. O-GlcNAc transferase subfamily.</text>
</comment>
<dbReference type="Pfam" id="PF13844">
    <property type="entry name" value="Glyco_transf_41"/>
    <property type="match status" value="2"/>
</dbReference>
<keyword evidence="6" id="KW-0677">Repeat</keyword>
<evidence type="ECO:0000256" key="3">
    <source>
        <dbReference type="ARBA" id="ARBA00011970"/>
    </source>
</evidence>
<dbReference type="Pfam" id="PF13414">
    <property type="entry name" value="TPR_11"/>
    <property type="match status" value="1"/>
</dbReference>
<dbReference type="SMART" id="SM00028">
    <property type="entry name" value="TPR"/>
    <property type="match status" value="5"/>
</dbReference>
<dbReference type="Proteomes" id="UP000466966">
    <property type="component" value="Unassembled WGS sequence"/>
</dbReference>
<dbReference type="SUPFAM" id="SSF53756">
    <property type="entry name" value="UDP-Glycosyltransferase/glycogen phosphorylase"/>
    <property type="match status" value="1"/>
</dbReference>
<gene>
    <name evidence="10" type="ORF">GRI99_15865</name>
</gene>
<keyword evidence="11" id="KW-1185">Reference proteome</keyword>
<dbReference type="GO" id="GO:0006493">
    <property type="term" value="P:protein O-linked glycosylation"/>
    <property type="evidence" value="ECO:0007669"/>
    <property type="project" value="TreeGrafter"/>
</dbReference>
<dbReference type="PROSITE" id="PS50293">
    <property type="entry name" value="TPR_REGION"/>
    <property type="match status" value="2"/>
</dbReference>
<feature type="repeat" description="TPR" evidence="8">
    <location>
        <begin position="46"/>
        <end position="79"/>
    </location>
</feature>
<feature type="domain" description="O-GlcNAc transferase C-terminal" evidence="9">
    <location>
        <begin position="425"/>
        <end position="607"/>
    </location>
</feature>
<dbReference type="Pfam" id="PF13181">
    <property type="entry name" value="TPR_8"/>
    <property type="match status" value="2"/>
</dbReference>
<evidence type="ECO:0000256" key="4">
    <source>
        <dbReference type="ARBA" id="ARBA00022676"/>
    </source>
</evidence>
<organism evidence="10 11">
    <name type="scientific">Alteraurantiacibacter buctensis</name>
    <dbReference type="NCBI Taxonomy" id="1503981"/>
    <lineage>
        <taxon>Bacteria</taxon>
        <taxon>Pseudomonadati</taxon>
        <taxon>Pseudomonadota</taxon>
        <taxon>Alphaproteobacteria</taxon>
        <taxon>Sphingomonadales</taxon>
        <taxon>Erythrobacteraceae</taxon>
        <taxon>Alteraurantiacibacter</taxon>
    </lineage>
</organism>
<evidence type="ECO:0000256" key="2">
    <source>
        <dbReference type="ARBA" id="ARBA00005386"/>
    </source>
</evidence>
<dbReference type="PANTHER" id="PTHR44998">
    <property type="match status" value="1"/>
</dbReference>
<proteinExistence type="inferred from homology"/>